<protein>
    <submittedName>
        <fullName evidence="2">Uncharacterized protein</fullName>
    </submittedName>
</protein>
<comment type="caution">
    <text evidence="2">The sequence shown here is derived from an EMBL/GenBank/DDBJ whole genome shotgun (WGS) entry which is preliminary data.</text>
</comment>
<proteinExistence type="predicted"/>
<organism evidence="2 3">
    <name type="scientific">Cyclotella atomus</name>
    <dbReference type="NCBI Taxonomy" id="382360"/>
    <lineage>
        <taxon>Eukaryota</taxon>
        <taxon>Sar</taxon>
        <taxon>Stramenopiles</taxon>
        <taxon>Ochrophyta</taxon>
        <taxon>Bacillariophyta</taxon>
        <taxon>Coscinodiscophyceae</taxon>
        <taxon>Thalassiosirophycidae</taxon>
        <taxon>Stephanodiscales</taxon>
        <taxon>Stephanodiscaceae</taxon>
        <taxon>Cyclotella</taxon>
    </lineage>
</organism>
<name>A0ABD3PLQ0_9STRA</name>
<feature type="coiled-coil region" evidence="1">
    <location>
        <begin position="162"/>
        <end position="245"/>
    </location>
</feature>
<evidence type="ECO:0000313" key="2">
    <source>
        <dbReference type="EMBL" id="KAL3787290.1"/>
    </source>
</evidence>
<feature type="coiled-coil region" evidence="1">
    <location>
        <begin position="278"/>
        <end position="319"/>
    </location>
</feature>
<dbReference type="PANTHER" id="PTHR43941:SF1">
    <property type="entry name" value="STRUCTURAL MAINTENANCE OF CHROMOSOMES PROTEIN 2"/>
    <property type="match status" value="1"/>
</dbReference>
<evidence type="ECO:0000313" key="3">
    <source>
        <dbReference type="Proteomes" id="UP001530400"/>
    </source>
</evidence>
<gene>
    <name evidence="2" type="ORF">ACHAWO_007559</name>
</gene>
<evidence type="ECO:0000256" key="1">
    <source>
        <dbReference type="SAM" id="Coils"/>
    </source>
</evidence>
<keyword evidence="3" id="KW-1185">Reference proteome</keyword>
<dbReference type="EMBL" id="JALLPJ020000616">
    <property type="protein sequence ID" value="KAL3787290.1"/>
    <property type="molecule type" value="Genomic_DNA"/>
</dbReference>
<dbReference type="PANTHER" id="PTHR43941">
    <property type="entry name" value="STRUCTURAL MAINTENANCE OF CHROMOSOMES PROTEIN 2"/>
    <property type="match status" value="1"/>
</dbReference>
<dbReference type="Proteomes" id="UP001530400">
    <property type="component" value="Unassembled WGS sequence"/>
</dbReference>
<keyword evidence="1" id="KW-0175">Coiled coil</keyword>
<reference evidence="2 3" key="1">
    <citation type="submission" date="2024-10" db="EMBL/GenBank/DDBJ databases">
        <title>Updated reference genomes for cyclostephanoid diatoms.</title>
        <authorList>
            <person name="Roberts W.R."/>
            <person name="Alverson A.J."/>
        </authorList>
    </citation>
    <scope>NUCLEOTIDE SEQUENCE [LARGE SCALE GENOMIC DNA]</scope>
    <source>
        <strain evidence="2 3">AJA010-31</strain>
    </source>
</reference>
<dbReference type="AlphaFoldDB" id="A0ABD3PLQ0"/>
<sequence>MAKPQPSNDLASAAMAERKDMLLLAQQKLDEIHRCNIGLSGGRPGSSASNRRKSAMSNHLLSSLLYVALMSYKIEDMKALLREEDHDTFVEWEILLNSLHSPEFHIKERSINNKRVKTAYERKRQYKEVSSGLQSELTETTNKLVELQRISNETSQQMSRAINVLQDERAALASRVEDRENDISKLKEEFNELRSQLDRSEEEKKRKSKEIEHLQQQLESKESSIKDAELQNSQLIQEQAIAKERALNQEKTIAELTSSIELVKSKFASYSSDKESLIHSLQQNLTEVEARHVAAKANLESSKAALDESKRELERMKSIESQLDALASKSESSFADVRASLSNLESTSSRTESLVKTTNDLQAGASAKEHVFDKMIEGNDMLQASVMGLSRQSSEIHQSFSAVQRDVSAANESLVKLERLSDRIKGSLSDVQIGLSAASTNDVIIARLEDRSVHIEEMLLNIQQELGRTSINDNTNAFDDQMNQVQFGLSTLQESFNDMQKHSQVLGQIQDSLSQIQGLGYQKSDPATAEALNRLDDRTNEISDTLKSIQAALPVNNPSTPEISQIVKSNLDQQNNASALAANDLVASCVSEVVSAMSPSKIPVAN</sequence>
<accession>A0ABD3PLQ0</accession>